<dbReference type="RefSeq" id="XP_013337199.1">
    <property type="nucleotide sequence ID" value="XM_013481745.1"/>
</dbReference>
<dbReference type="AlphaFoldDB" id="U6MDP1"/>
<sequence>MEAQRKDAGTILSDGLRSQRGVSGAIYPAGTQNAENNNKTAPEYGKIRSRMLVARQLFAVFSLLLLSGVLFRVYGKLVFPKLSSPMISSHSESDQVSLSGRGPLSHDGDTTRGCLDVLKDAAAKLKKPWISSEQPMQAALPSNDGEALTEDQLLTNVSSPILSSHSESDQVSLSGRDLLSLDSGTTRGYFGVLKDFAQKLKKPWRSSEQPVQEAPSSNDGEALTEDQLLTNVSSPMQSSHSESTQVSRSGGDPLSDDDHTIREYLEELKDAEEKMNNAWKSSEGSVKDGFQNHFTPSSDIGQALTEDPLATIKDHVAKMRTCEFPSVSSPKLRSDFLHHVQLLLSICRMATLRLEHLKWHESVKNDVEAPSSSPAREKPGSNSGPEDTSSNSSPTNADGVSDGKGIVGSEQGSSVDGRAAENNDLEEKRGFPVHEEPGTNPGRKESSSKSVTPDDLLAALGMVGTELGQPLESEVAHKLLFQLALEEKRNDCNLEARHYFELFLQPSGEEDACSAIPPTAEHEIPYSGKPFRTGTIAQAAAQLFGHSEDTTNYAKIRRMHSIVRKWTNDGVKEVTKQQKDRNADKLRQRQLLKKEQMRMLLEQGIQMSDLEMTALFLL</sequence>
<feature type="compositionally biased region" description="Basic and acidic residues" evidence="1">
    <location>
        <begin position="418"/>
        <end position="447"/>
    </location>
</feature>
<dbReference type="Proteomes" id="UP000030763">
    <property type="component" value="Unassembled WGS sequence"/>
</dbReference>
<reference evidence="3" key="2">
    <citation type="submission" date="2013-10" db="EMBL/GenBank/DDBJ databases">
        <authorList>
            <person name="Aslett M."/>
        </authorList>
    </citation>
    <scope>NUCLEOTIDE SEQUENCE [LARGE SCALE GENOMIC DNA]</scope>
    <source>
        <strain evidence="3">Weybridge</strain>
    </source>
</reference>
<reference evidence="3" key="1">
    <citation type="submission" date="2013-10" db="EMBL/GenBank/DDBJ databases">
        <title>Genomic analysis of the causative agents of coccidiosis in chickens.</title>
        <authorList>
            <person name="Reid A.J."/>
            <person name="Blake D."/>
            <person name="Billington K."/>
            <person name="Browne H."/>
            <person name="Dunn M."/>
            <person name="Hung S."/>
            <person name="Kawahara F."/>
            <person name="Miranda-Saavedra D."/>
            <person name="Mourier T."/>
            <person name="Nagra H."/>
            <person name="Otto T.D."/>
            <person name="Rawlings N."/>
            <person name="Sanchez A."/>
            <person name="Sanders M."/>
            <person name="Subramaniam C."/>
            <person name="Tay Y."/>
            <person name="Dear P."/>
            <person name="Doerig C."/>
            <person name="Gruber A."/>
            <person name="Parkinson J."/>
            <person name="Shirley M."/>
            <person name="Wan K.L."/>
            <person name="Berriman M."/>
            <person name="Tomley F."/>
            <person name="Pain A."/>
        </authorList>
    </citation>
    <scope>NUCLEOTIDE SEQUENCE [LARGE SCALE GENOMIC DNA]</scope>
    <source>
        <strain evidence="3">Weybridge</strain>
    </source>
</reference>
<feature type="region of interest" description="Disordered" evidence="1">
    <location>
        <begin position="365"/>
        <end position="451"/>
    </location>
</feature>
<protein>
    <submittedName>
        <fullName evidence="3">Uncharacterized protein</fullName>
    </submittedName>
</protein>
<organism evidence="3 4">
    <name type="scientific">Eimeria maxima</name>
    <name type="common">Coccidian parasite</name>
    <dbReference type="NCBI Taxonomy" id="5804"/>
    <lineage>
        <taxon>Eukaryota</taxon>
        <taxon>Sar</taxon>
        <taxon>Alveolata</taxon>
        <taxon>Apicomplexa</taxon>
        <taxon>Conoidasida</taxon>
        <taxon>Coccidia</taxon>
        <taxon>Eucoccidiorida</taxon>
        <taxon>Eimeriorina</taxon>
        <taxon>Eimeriidae</taxon>
        <taxon>Eimeria</taxon>
    </lineage>
</organism>
<dbReference type="EMBL" id="HG721875">
    <property type="protein sequence ID" value="CDJ60549.1"/>
    <property type="molecule type" value="Genomic_DNA"/>
</dbReference>
<dbReference type="GeneID" id="25337163"/>
<dbReference type="VEuPathDB" id="ToxoDB:EMWEY_00031770"/>
<proteinExistence type="predicted"/>
<keyword evidence="2" id="KW-0472">Membrane</keyword>
<feature type="transmembrane region" description="Helical" evidence="2">
    <location>
        <begin position="57"/>
        <end position="75"/>
    </location>
</feature>
<feature type="compositionally biased region" description="Polar residues" evidence="1">
    <location>
        <begin position="86"/>
        <end position="98"/>
    </location>
</feature>
<feature type="region of interest" description="Disordered" evidence="1">
    <location>
        <begin position="232"/>
        <end position="258"/>
    </location>
</feature>
<feature type="region of interest" description="Disordered" evidence="1">
    <location>
        <begin position="202"/>
        <end position="221"/>
    </location>
</feature>
<gene>
    <name evidence="3" type="ORF">EMWEY_00031770</name>
</gene>
<keyword evidence="4" id="KW-1185">Reference proteome</keyword>
<evidence type="ECO:0000313" key="3">
    <source>
        <dbReference type="EMBL" id="CDJ60549.1"/>
    </source>
</evidence>
<keyword evidence="2" id="KW-1133">Transmembrane helix</keyword>
<evidence type="ECO:0000313" key="4">
    <source>
        <dbReference type="Proteomes" id="UP000030763"/>
    </source>
</evidence>
<feature type="compositionally biased region" description="Polar residues" evidence="1">
    <location>
        <begin position="370"/>
        <end position="398"/>
    </location>
</feature>
<feature type="region of interest" description="Disordered" evidence="1">
    <location>
        <begin position="86"/>
        <end position="111"/>
    </location>
</feature>
<keyword evidence="2" id="KW-0812">Transmembrane</keyword>
<accession>U6MDP1</accession>
<name>U6MDP1_EIMMA</name>
<feature type="compositionally biased region" description="Polar residues" evidence="1">
    <location>
        <begin position="206"/>
        <end position="219"/>
    </location>
</feature>
<evidence type="ECO:0000256" key="1">
    <source>
        <dbReference type="SAM" id="MobiDB-lite"/>
    </source>
</evidence>
<feature type="compositionally biased region" description="Polar residues" evidence="1">
    <location>
        <begin position="232"/>
        <end position="248"/>
    </location>
</feature>
<evidence type="ECO:0000256" key="2">
    <source>
        <dbReference type="SAM" id="Phobius"/>
    </source>
</evidence>